<sequence>MNKKLIGLIGYAIGCSIEFTGVYLVFTNPSDPLERVQRAERLEMMFNTGLGDYDHTKRELDSLTNTTEYARDKKESDKRKKEQNLYSLLVVSGFALAYPSSVLLTKK</sequence>
<evidence type="ECO:0000313" key="2">
    <source>
        <dbReference type="EMBL" id="HIK00899.1"/>
    </source>
</evidence>
<keyword evidence="1" id="KW-0472">Membrane</keyword>
<keyword evidence="1" id="KW-0812">Transmembrane</keyword>
<protein>
    <submittedName>
        <fullName evidence="2">Uncharacterized protein</fullName>
    </submittedName>
</protein>
<gene>
    <name evidence="2" type="ORF">H1016_05190</name>
</gene>
<proteinExistence type="predicted"/>
<dbReference type="Proteomes" id="UP000646946">
    <property type="component" value="Unassembled WGS sequence"/>
</dbReference>
<dbReference type="EMBL" id="DVAB01000043">
    <property type="protein sequence ID" value="HIK00899.1"/>
    <property type="molecule type" value="Genomic_DNA"/>
</dbReference>
<organism evidence="2 3">
    <name type="scientific">Candidatus Naiadarchaeum limnaeum</name>
    <dbReference type="NCBI Taxonomy" id="2756139"/>
    <lineage>
        <taxon>Archaea</taxon>
        <taxon>Candidatus Undinarchaeota</taxon>
        <taxon>Candidatus Undinarchaeia</taxon>
        <taxon>Candidatus Naiadarchaeales</taxon>
        <taxon>Candidatus Naiadarchaeaceae</taxon>
        <taxon>Candidatus Naiadarchaeum</taxon>
    </lineage>
</organism>
<feature type="transmembrane region" description="Helical" evidence="1">
    <location>
        <begin position="5"/>
        <end position="26"/>
    </location>
</feature>
<feature type="transmembrane region" description="Helical" evidence="1">
    <location>
        <begin position="85"/>
        <end position="104"/>
    </location>
</feature>
<reference evidence="2 3" key="1">
    <citation type="journal article" name="Nat. Commun.">
        <title>Undinarchaeota illuminate DPANN phylogeny and the impact of gene transfer on archaeal evolution.</title>
        <authorList>
            <person name="Dombrowski N."/>
            <person name="Williams T.A."/>
            <person name="Sun J."/>
            <person name="Woodcroft B.J."/>
            <person name="Lee J.H."/>
            <person name="Minh B.Q."/>
            <person name="Rinke C."/>
            <person name="Spang A."/>
        </authorList>
    </citation>
    <scope>NUCLEOTIDE SEQUENCE [LARGE SCALE GENOMIC DNA]</scope>
    <source>
        <strain evidence="2">MAG_bin1129</strain>
    </source>
</reference>
<name>A0A832UPA1_9ARCH</name>
<comment type="caution">
    <text evidence="2">The sequence shown here is derived from an EMBL/GenBank/DDBJ whole genome shotgun (WGS) entry which is preliminary data.</text>
</comment>
<accession>A0A832UPA1</accession>
<evidence type="ECO:0000256" key="1">
    <source>
        <dbReference type="SAM" id="Phobius"/>
    </source>
</evidence>
<keyword evidence="1" id="KW-1133">Transmembrane helix</keyword>
<evidence type="ECO:0000313" key="3">
    <source>
        <dbReference type="Proteomes" id="UP000646946"/>
    </source>
</evidence>
<keyword evidence="3" id="KW-1185">Reference proteome</keyword>
<dbReference type="AlphaFoldDB" id="A0A832UPA1"/>